<name>A0A2I0WWU8_9ASPA</name>
<accession>A0A2I0WWU8</accession>
<protein>
    <submittedName>
        <fullName evidence="1">Uncharacterized protein</fullName>
    </submittedName>
</protein>
<proteinExistence type="predicted"/>
<sequence>MVSIRRRTKCIDSIKQEDGTVVSEQSDISNAIYGFFEQKWMVQGIIEDGWPSLKSQKNYLAQFAGVLDGEVTKDEIWAVVRSLGRNKAPGGDGITASFFKYF</sequence>
<gene>
    <name evidence="1" type="ORF">MA16_Dca026870</name>
</gene>
<reference evidence="1 2" key="2">
    <citation type="journal article" date="2017" name="Nature">
        <title>The Apostasia genome and the evolution of orchids.</title>
        <authorList>
            <person name="Zhang G.Q."/>
            <person name="Liu K.W."/>
            <person name="Li Z."/>
            <person name="Lohaus R."/>
            <person name="Hsiao Y.Y."/>
            <person name="Niu S.C."/>
            <person name="Wang J.Y."/>
            <person name="Lin Y.C."/>
            <person name="Xu Q."/>
            <person name="Chen L.J."/>
            <person name="Yoshida K."/>
            <person name="Fujiwara S."/>
            <person name="Wang Z.W."/>
            <person name="Zhang Y.Q."/>
            <person name="Mitsuda N."/>
            <person name="Wang M."/>
            <person name="Liu G.H."/>
            <person name="Pecoraro L."/>
            <person name="Huang H.X."/>
            <person name="Xiao X.J."/>
            <person name="Lin M."/>
            <person name="Wu X.Y."/>
            <person name="Wu W.L."/>
            <person name="Chen Y.Y."/>
            <person name="Chang S.B."/>
            <person name="Sakamoto S."/>
            <person name="Ohme-Takagi M."/>
            <person name="Yagi M."/>
            <person name="Zeng S.J."/>
            <person name="Shen C.Y."/>
            <person name="Yeh C.M."/>
            <person name="Luo Y.B."/>
            <person name="Tsai W.C."/>
            <person name="Van de Peer Y."/>
            <person name="Liu Z.J."/>
        </authorList>
    </citation>
    <scope>NUCLEOTIDE SEQUENCE [LARGE SCALE GENOMIC DNA]</scope>
    <source>
        <tissue evidence="1">The whole plant</tissue>
    </source>
</reference>
<dbReference type="Proteomes" id="UP000233837">
    <property type="component" value="Unassembled WGS sequence"/>
</dbReference>
<keyword evidence="2" id="KW-1185">Reference proteome</keyword>
<reference evidence="1 2" key="1">
    <citation type="journal article" date="2016" name="Sci. Rep.">
        <title>The Dendrobium catenatum Lindl. genome sequence provides insights into polysaccharide synthase, floral development and adaptive evolution.</title>
        <authorList>
            <person name="Zhang G.Q."/>
            <person name="Xu Q."/>
            <person name="Bian C."/>
            <person name="Tsai W.C."/>
            <person name="Yeh C.M."/>
            <person name="Liu K.W."/>
            <person name="Yoshida K."/>
            <person name="Zhang L.S."/>
            <person name="Chang S.B."/>
            <person name="Chen F."/>
            <person name="Shi Y."/>
            <person name="Su Y.Y."/>
            <person name="Zhang Y.Q."/>
            <person name="Chen L.J."/>
            <person name="Yin Y."/>
            <person name="Lin M."/>
            <person name="Huang H."/>
            <person name="Deng H."/>
            <person name="Wang Z.W."/>
            <person name="Zhu S.L."/>
            <person name="Zhao X."/>
            <person name="Deng C."/>
            <person name="Niu S.C."/>
            <person name="Huang J."/>
            <person name="Wang M."/>
            <person name="Liu G.H."/>
            <person name="Yang H.J."/>
            <person name="Xiao X.J."/>
            <person name="Hsiao Y.Y."/>
            <person name="Wu W.L."/>
            <person name="Chen Y.Y."/>
            <person name="Mitsuda N."/>
            <person name="Ohme-Takagi M."/>
            <person name="Luo Y.B."/>
            <person name="Van de Peer Y."/>
            <person name="Liu Z.J."/>
        </authorList>
    </citation>
    <scope>NUCLEOTIDE SEQUENCE [LARGE SCALE GENOMIC DNA]</scope>
    <source>
        <tissue evidence="1">The whole plant</tissue>
    </source>
</reference>
<organism evidence="1 2">
    <name type="scientific">Dendrobium catenatum</name>
    <dbReference type="NCBI Taxonomy" id="906689"/>
    <lineage>
        <taxon>Eukaryota</taxon>
        <taxon>Viridiplantae</taxon>
        <taxon>Streptophyta</taxon>
        <taxon>Embryophyta</taxon>
        <taxon>Tracheophyta</taxon>
        <taxon>Spermatophyta</taxon>
        <taxon>Magnoliopsida</taxon>
        <taxon>Liliopsida</taxon>
        <taxon>Asparagales</taxon>
        <taxon>Orchidaceae</taxon>
        <taxon>Epidendroideae</taxon>
        <taxon>Malaxideae</taxon>
        <taxon>Dendrobiinae</taxon>
        <taxon>Dendrobium</taxon>
    </lineage>
</organism>
<dbReference type="EMBL" id="KZ502371">
    <property type="protein sequence ID" value="PKU80135.1"/>
    <property type="molecule type" value="Genomic_DNA"/>
</dbReference>
<evidence type="ECO:0000313" key="2">
    <source>
        <dbReference type="Proteomes" id="UP000233837"/>
    </source>
</evidence>
<evidence type="ECO:0000313" key="1">
    <source>
        <dbReference type="EMBL" id="PKU80135.1"/>
    </source>
</evidence>
<dbReference type="AlphaFoldDB" id="A0A2I0WWU8"/>